<keyword evidence="1" id="KW-0812">Transmembrane</keyword>
<name>A0A8H6YYP4_9AGAR</name>
<gene>
    <name evidence="2" type="ORF">MVEN_00279600</name>
</gene>
<reference evidence="2" key="1">
    <citation type="submission" date="2020-05" db="EMBL/GenBank/DDBJ databases">
        <title>Mycena genomes resolve the evolution of fungal bioluminescence.</title>
        <authorList>
            <person name="Tsai I.J."/>
        </authorList>
    </citation>
    <scope>NUCLEOTIDE SEQUENCE</scope>
    <source>
        <strain evidence="2">CCC161011</strain>
    </source>
</reference>
<sequence>MAAMPSQILHSKAYRAELRFYSLTNHLEQRSSCITCLPPLALPRTWIMQVAVHLLISTATSFLVALLVLTAASFHAPMTLVLGVTVIFNLIVFGIMEIIGLLGHGCSTEGSLENAPFVTDYDLKEAEEGMRLVAWEI</sequence>
<evidence type="ECO:0000256" key="1">
    <source>
        <dbReference type="SAM" id="Phobius"/>
    </source>
</evidence>
<keyword evidence="3" id="KW-1185">Reference proteome</keyword>
<protein>
    <submittedName>
        <fullName evidence="2">Uncharacterized protein</fullName>
    </submittedName>
</protein>
<comment type="caution">
    <text evidence="2">The sequence shown here is derived from an EMBL/GenBank/DDBJ whole genome shotgun (WGS) entry which is preliminary data.</text>
</comment>
<accession>A0A8H6YYP4</accession>
<dbReference type="AlphaFoldDB" id="A0A8H6YYP4"/>
<dbReference type="OrthoDB" id="3050706at2759"/>
<feature type="transmembrane region" description="Helical" evidence="1">
    <location>
        <begin position="80"/>
        <end position="102"/>
    </location>
</feature>
<evidence type="ECO:0000313" key="3">
    <source>
        <dbReference type="Proteomes" id="UP000620124"/>
    </source>
</evidence>
<organism evidence="2 3">
    <name type="scientific">Mycena venus</name>
    <dbReference type="NCBI Taxonomy" id="2733690"/>
    <lineage>
        <taxon>Eukaryota</taxon>
        <taxon>Fungi</taxon>
        <taxon>Dikarya</taxon>
        <taxon>Basidiomycota</taxon>
        <taxon>Agaricomycotina</taxon>
        <taxon>Agaricomycetes</taxon>
        <taxon>Agaricomycetidae</taxon>
        <taxon>Agaricales</taxon>
        <taxon>Marasmiineae</taxon>
        <taxon>Mycenaceae</taxon>
        <taxon>Mycena</taxon>
    </lineage>
</organism>
<dbReference type="Proteomes" id="UP000620124">
    <property type="component" value="Unassembled WGS sequence"/>
</dbReference>
<evidence type="ECO:0000313" key="2">
    <source>
        <dbReference type="EMBL" id="KAF7369498.1"/>
    </source>
</evidence>
<dbReference type="EMBL" id="JACAZI010000002">
    <property type="protein sequence ID" value="KAF7369498.1"/>
    <property type="molecule type" value="Genomic_DNA"/>
</dbReference>
<keyword evidence="1" id="KW-0472">Membrane</keyword>
<proteinExistence type="predicted"/>
<feature type="transmembrane region" description="Helical" evidence="1">
    <location>
        <begin position="50"/>
        <end position="74"/>
    </location>
</feature>
<keyword evidence="1" id="KW-1133">Transmembrane helix</keyword>